<proteinExistence type="predicted"/>
<protein>
    <submittedName>
        <fullName evidence="2">Uncharacterized protein</fullName>
    </submittedName>
</protein>
<evidence type="ECO:0000313" key="2">
    <source>
        <dbReference type="EMBL" id="KAK7458063.1"/>
    </source>
</evidence>
<feature type="region of interest" description="Disordered" evidence="1">
    <location>
        <begin position="33"/>
        <end position="85"/>
    </location>
</feature>
<evidence type="ECO:0000256" key="1">
    <source>
        <dbReference type="SAM" id="MobiDB-lite"/>
    </source>
</evidence>
<feature type="compositionally biased region" description="Polar residues" evidence="1">
    <location>
        <begin position="67"/>
        <end position="79"/>
    </location>
</feature>
<dbReference type="EMBL" id="JBANRG010000018">
    <property type="protein sequence ID" value="KAK7458063.1"/>
    <property type="molecule type" value="Genomic_DNA"/>
</dbReference>
<sequence length="132" mass="14755">MEPKTSTLPSPKLVPRERVHLQSQYHQLQLVVRESLPTPTSTQPRAGKTHTFVPIQTGAPVKKGRWSANTDAPQSSMFPTNGAGVSRTRLRCPQFHHLTNNFFKPPLLSLPPLLNHKPNPKLKVRLSLSLSK</sequence>
<gene>
    <name evidence="2" type="ORF">VKT23_009969</name>
</gene>
<reference evidence="2 3" key="1">
    <citation type="submission" date="2024-01" db="EMBL/GenBank/DDBJ databases">
        <title>A draft genome for the cacao thread blight pathogen Marasmiellus scandens.</title>
        <authorList>
            <person name="Baruah I.K."/>
            <person name="Leung J."/>
            <person name="Bukari Y."/>
            <person name="Amoako-Attah I."/>
            <person name="Meinhardt L.W."/>
            <person name="Bailey B.A."/>
            <person name="Cohen S.P."/>
        </authorList>
    </citation>
    <scope>NUCLEOTIDE SEQUENCE [LARGE SCALE GENOMIC DNA]</scope>
    <source>
        <strain evidence="2 3">GH-19</strain>
    </source>
</reference>
<name>A0ABR1JCP6_9AGAR</name>
<organism evidence="2 3">
    <name type="scientific">Marasmiellus scandens</name>
    <dbReference type="NCBI Taxonomy" id="2682957"/>
    <lineage>
        <taxon>Eukaryota</taxon>
        <taxon>Fungi</taxon>
        <taxon>Dikarya</taxon>
        <taxon>Basidiomycota</taxon>
        <taxon>Agaricomycotina</taxon>
        <taxon>Agaricomycetes</taxon>
        <taxon>Agaricomycetidae</taxon>
        <taxon>Agaricales</taxon>
        <taxon>Marasmiineae</taxon>
        <taxon>Omphalotaceae</taxon>
        <taxon>Marasmiellus</taxon>
    </lineage>
</organism>
<keyword evidence="3" id="KW-1185">Reference proteome</keyword>
<dbReference type="Proteomes" id="UP001498398">
    <property type="component" value="Unassembled WGS sequence"/>
</dbReference>
<evidence type="ECO:0000313" key="3">
    <source>
        <dbReference type="Proteomes" id="UP001498398"/>
    </source>
</evidence>
<accession>A0ABR1JCP6</accession>
<comment type="caution">
    <text evidence="2">The sequence shown here is derived from an EMBL/GenBank/DDBJ whole genome shotgun (WGS) entry which is preliminary data.</text>
</comment>